<evidence type="ECO:0000313" key="3">
    <source>
        <dbReference type="Proteomes" id="UP000054600"/>
    </source>
</evidence>
<proteinExistence type="predicted"/>
<feature type="transmembrane region" description="Helical" evidence="1">
    <location>
        <begin position="21"/>
        <end position="49"/>
    </location>
</feature>
<organism evidence="2 3">
    <name type="scientific">Legionella shakespearei DSM 23087</name>
    <dbReference type="NCBI Taxonomy" id="1122169"/>
    <lineage>
        <taxon>Bacteria</taxon>
        <taxon>Pseudomonadati</taxon>
        <taxon>Pseudomonadota</taxon>
        <taxon>Gammaproteobacteria</taxon>
        <taxon>Legionellales</taxon>
        <taxon>Legionellaceae</taxon>
        <taxon>Legionella</taxon>
    </lineage>
</organism>
<evidence type="ECO:0008006" key="4">
    <source>
        <dbReference type="Google" id="ProtNLM"/>
    </source>
</evidence>
<name>A0A0W0Z245_9GAMM</name>
<gene>
    <name evidence="2" type="ORF">Lsha_0838</name>
</gene>
<reference evidence="2 3" key="1">
    <citation type="submission" date="2015-11" db="EMBL/GenBank/DDBJ databases">
        <title>Genomic analysis of 38 Legionella species identifies large and diverse effector repertoires.</title>
        <authorList>
            <person name="Burstein D."/>
            <person name="Amaro F."/>
            <person name="Zusman T."/>
            <person name="Lifshitz Z."/>
            <person name="Cohen O."/>
            <person name="Gilbert J.A."/>
            <person name="Pupko T."/>
            <person name="Shuman H.A."/>
            <person name="Segal G."/>
        </authorList>
    </citation>
    <scope>NUCLEOTIDE SEQUENCE [LARGE SCALE GENOMIC DNA]</scope>
    <source>
        <strain evidence="2 3">ATCC 49655</strain>
    </source>
</reference>
<dbReference type="Proteomes" id="UP000054600">
    <property type="component" value="Unassembled WGS sequence"/>
</dbReference>
<dbReference type="EMBL" id="LNYW01000029">
    <property type="protein sequence ID" value="KTD62806.1"/>
    <property type="molecule type" value="Genomic_DNA"/>
</dbReference>
<dbReference type="OrthoDB" id="5639101at2"/>
<sequence>MSFQHSMQKGVSDFSYIIGQGLIYGGGASLLVMAAVGTVAIDLVLLAYADKTHNDFLTGFILGSMFFGPQVDPLPLLIASPITSLIAVGLSVALGVPMIGAAILAGWAFAATLLAVGFGLVALSEAIEPEPEESYIFAPC</sequence>
<keyword evidence="1" id="KW-1133">Transmembrane helix</keyword>
<dbReference type="AlphaFoldDB" id="A0A0W0Z245"/>
<keyword evidence="1" id="KW-0812">Transmembrane</keyword>
<dbReference type="eggNOG" id="ENOG5031E8C">
    <property type="taxonomic scope" value="Bacteria"/>
</dbReference>
<protein>
    <recommendedName>
        <fullName evidence="4">Transmembrane protein</fullName>
    </recommendedName>
</protein>
<keyword evidence="3" id="KW-1185">Reference proteome</keyword>
<feature type="transmembrane region" description="Helical" evidence="1">
    <location>
        <begin position="74"/>
        <end position="94"/>
    </location>
</feature>
<comment type="caution">
    <text evidence="2">The sequence shown here is derived from an EMBL/GenBank/DDBJ whole genome shotgun (WGS) entry which is preliminary data.</text>
</comment>
<dbReference type="PATRIC" id="fig|1122169.6.peg.969"/>
<evidence type="ECO:0000313" key="2">
    <source>
        <dbReference type="EMBL" id="KTD62806.1"/>
    </source>
</evidence>
<accession>A0A0W0Z245</accession>
<keyword evidence="1" id="KW-0472">Membrane</keyword>
<evidence type="ECO:0000256" key="1">
    <source>
        <dbReference type="SAM" id="Phobius"/>
    </source>
</evidence>
<dbReference type="RefSeq" id="WP_018577480.1">
    <property type="nucleotide sequence ID" value="NZ_KB892404.1"/>
</dbReference>
<feature type="transmembrane region" description="Helical" evidence="1">
    <location>
        <begin position="101"/>
        <end position="123"/>
    </location>
</feature>